<sequence>MTTTNLLFCHGVNDAGGMLLARYSLNFL</sequence>
<evidence type="ECO:0000313" key="1">
    <source>
        <dbReference type="EMBL" id="KAJ6838135.1"/>
    </source>
</evidence>
<comment type="caution">
    <text evidence="1">The sequence shown here is derived from an EMBL/GenBank/DDBJ whole genome shotgun (WGS) entry which is preliminary data.</text>
</comment>
<protein>
    <submittedName>
        <fullName evidence="1">Uncharacterized protein</fullName>
    </submittedName>
</protein>
<accession>A0AAX6HCL6</accession>
<gene>
    <name evidence="1" type="ORF">M6B38_321330</name>
</gene>
<evidence type="ECO:0000313" key="2">
    <source>
        <dbReference type="Proteomes" id="UP001140949"/>
    </source>
</evidence>
<organism evidence="1 2">
    <name type="scientific">Iris pallida</name>
    <name type="common">Sweet iris</name>
    <dbReference type="NCBI Taxonomy" id="29817"/>
    <lineage>
        <taxon>Eukaryota</taxon>
        <taxon>Viridiplantae</taxon>
        <taxon>Streptophyta</taxon>
        <taxon>Embryophyta</taxon>
        <taxon>Tracheophyta</taxon>
        <taxon>Spermatophyta</taxon>
        <taxon>Magnoliopsida</taxon>
        <taxon>Liliopsida</taxon>
        <taxon>Asparagales</taxon>
        <taxon>Iridaceae</taxon>
        <taxon>Iridoideae</taxon>
        <taxon>Irideae</taxon>
        <taxon>Iris</taxon>
    </lineage>
</organism>
<dbReference type="EMBL" id="JANAVB010010800">
    <property type="protein sequence ID" value="KAJ6838135.1"/>
    <property type="molecule type" value="Genomic_DNA"/>
</dbReference>
<reference evidence="1" key="2">
    <citation type="submission" date="2023-04" db="EMBL/GenBank/DDBJ databases">
        <authorList>
            <person name="Bruccoleri R.E."/>
            <person name="Oakeley E.J."/>
            <person name="Faust A.-M."/>
            <person name="Dessus-Babus S."/>
            <person name="Altorfer M."/>
            <person name="Burckhardt D."/>
            <person name="Oertli M."/>
            <person name="Naumann U."/>
            <person name="Petersen F."/>
            <person name="Wong J."/>
        </authorList>
    </citation>
    <scope>NUCLEOTIDE SEQUENCE</scope>
    <source>
        <strain evidence="1">GSM-AAB239-AS_SAM_17_03QT</strain>
        <tissue evidence="1">Leaf</tissue>
    </source>
</reference>
<reference evidence="1" key="1">
    <citation type="journal article" date="2023" name="GigaByte">
        <title>Genome assembly of the bearded iris, Iris pallida Lam.</title>
        <authorList>
            <person name="Bruccoleri R.E."/>
            <person name="Oakeley E.J."/>
            <person name="Faust A.M.E."/>
            <person name="Altorfer M."/>
            <person name="Dessus-Babus S."/>
            <person name="Burckhardt D."/>
            <person name="Oertli M."/>
            <person name="Naumann U."/>
            <person name="Petersen F."/>
            <person name="Wong J."/>
        </authorList>
    </citation>
    <scope>NUCLEOTIDE SEQUENCE</scope>
    <source>
        <strain evidence="1">GSM-AAB239-AS_SAM_17_03QT</strain>
    </source>
</reference>
<keyword evidence="2" id="KW-1185">Reference proteome</keyword>
<name>A0AAX6HCL6_IRIPA</name>
<dbReference type="Proteomes" id="UP001140949">
    <property type="component" value="Unassembled WGS sequence"/>
</dbReference>
<dbReference type="AlphaFoldDB" id="A0AAX6HCL6"/>
<proteinExistence type="predicted"/>